<dbReference type="PANTHER" id="PTHR21310">
    <property type="entry name" value="AMINOGLYCOSIDE PHOSPHOTRANSFERASE-RELATED-RELATED"/>
    <property type="match status" value="1"/>
</dbReference>
<dbReference type="AlphaFoldDB" id="A0A074WNE7"/>
<dbReference type="GeneID" id="25413312"/>
<name>A0A074WNE7_9PEZI</name>
<organism evidence="1 2">
    <name type="scientific">Aureobasidium namibiae CBS 147.97</name>
    <dbReference type="NCBI Taxonomy" id="1043004"/>
    <lineage>
        <taxon>Eukaryota</taxon>
        <taxon>Fungi</taxon>
        <taxon>Dikarya</taxon>
        <taxon>Ascomycota</taxon>
        <taxon>Pezizomycotina</taxon>
        <taxon>Dothideomycetes</taxon>
        <taxon>Dothideomycetidae</taxon>
        <taxon>Dothideales</taxon>
        <taxon>Saccotheciaceae</taxon>
        <taxon>Aureobasidium</taxon>
    </lineage>
</organism>
<evidence type="ECO:0000313" key="2">
    <source>
        <dbReference type="Proteomes" id="UP000027730"/>
    </source>
</evidence>
<keyword evidence="2" id="KW-1185">Reference proteome</keyword>
<protein>
    <recommendedName>
        <fullName evidence="3">Aminoglycoside phosphotransferase domain-containing protein</fullName>
    </recommendedName>
</protein>
<reference evidence="1 2" key="1">
    <citation type="journal article" date="2014" name="BMC Genomics">
        <title>Genome sequencing of four Aureobasidium pullulans varieties: biotechnological potential, stress tolerance, and description of new species.</title>
        <authorList>
            <person name="Gostin Ar C."/>
            <person name="Ohm R.A."/>
            <person name="Kogej T."/>
            <person name="Sonjak S."/>
            <person name="Turk M."/>
            <person name="Zajc J."/>
            <person name="Zalar P."/>
            <person name="Grube M."/>
            <person name="Sun H."/>
            <person name="Han J."/>
            <person name="Sharma A."/>
            <person name="Chiniquy J."/>
            <person name="Ngan C.Y."/>
            <person name="Lipzen A."/>
            <person name="Barry K."/>
            <person name="Grigoriev I.V."/>
            <person name="Gunde-Cimerman N."/>
        </authorList>
    </citation>
    <scope>NUCLEOTIDE SEQUENCE [LARGE SCALE GENOMIC DNA]</scope>
    <source>
        <strain evidence="1 2">CBS 147.97</strain>
    </source>
</reference>
<dbReference type="EMBL" id="KL584706">
    <property type="protein sequence ID" value="KEQ74653.1"/>
    <property type="molecule type" value="Genomic_DNA"/>
</dbReference>
<dbReference type="InterPro" id="IPR011009">
    <property type="entry name" value="Kinase-like_dom_sf"/>
</dbReference>
<sequence length="493" mass="55999">MIIQRQWPQQRAEFANYLTAKAGVIKQLVAHHLSLHQHHTCKIAPETEWRCGSFNICIPVTINDDYRVAFRCPLPYRFNLLSSPDMASEKIRGEAATIAWLSLDCPDVPFPRLRGFGLPGGPSFTPLANASWSRQAYEWLRRQVLMRFFVDIDSWRPFVPFSSPGLLKSGYMISDYIEPHQGKMLSATSPCFELRHRQTLFRSLANILLDLMRIPLPRIGSFTVSHMGEVTLSGRPLTAALASLEAEGVASEISPTTTYTSTDTYIDDLLHCHDTRLRDQPNAVDCKLDAEGQMATVVVLKAIRSQFIDRKLRQGPFTLQLTDIHGSNLFVDDHYNITAIVDLEWSCSLPIEMQQLPFRLSGHEGDDFLGDKAMENEQAYITACKEFLAILDEEQSRRHLTRLSIDAGSIISSAFEKKSHWYFAALCWPRTAYSLLIDHLQPMFAPSHADTEGVAMFQNVFAPYYATNASRFADQKVRDKAEYDRTLRELTQK</sequence>
<dbReference type="RefSeq" id="XP_013429123.1">
    <property type="nucleotide sequence ID" value="XM_013573669.1"/>
</dbReference>
<evidence type="ECO:0008006" key="3">
    <source>
        <dbReference type="Google" id="ProtNLM"/>
    </source>
</evidence>
<dbReference type="STRING" id="1043004.A0A074WNE7"/>
<proteinExistence type="predicted"/>
<accession>A0A074WNE7</accession>
<dbReference type="OrthoDB" id="3645574at2759"/>
<dbReference type="HOGENOM" id="CLU_025005_3_1_1"/>
<gene>
    <name evidence="1" type="ORF">M436DRAFT_62113</name>
</gene>
<dbReference type="InterPro" id="IPR051678">
    <property type="entry name" value="AGP_Transferase"/>
</dbReference>
<evidence type="ECO:0000313" key="1">
    <source>
        <dbReference type="EMBL" id="KEQ74653.1"/>
    </source>
</evidence>
<dbReference type="Proteomes" id="UP000027730">
    <property type="component" value="Unassembled WGS sequence"/>
</dbReference>
<dbReference type="PANTHER" id="PTHR21310:SF37">
    <property type="entry name" value="AMINOGLYCOSIDE PHOSPHOTRANSFERASE DOMAIN-CONTAINING PROTEIN"/>
    <property type="match status" value="1"/>
</dbReference>
<dbReference type="SUPFAM" id="SSF56112">
    <property type="entry name" value="Protein kinase-like (PK-like)"/>
    <property type="match status" value="1"/>
</dbReference>